<feature type="domain" description="HTH luxR-type" evidence="4">
    <location>
        <begin position="825"/>
        <end position="890"/>
    </location>
</feature>
<dbReference type="SUPFAM" id="SSF52540">
    <property type="entry name" value="P-loop containing nucleoside triphosphate hydrolases"/>
    <property type="match status" value="1"/>
</dbReference>
<dbReference type="Gene3D" id="1.10.10.10">
    <property type="entry name" value="Winged helix-like DNA-binding domain superfamily/Winged helix DNA-binding domain"/>
    <property type="match status" value="1"/>
</dbReference>
<dbReference type="SMART" id="SM00421">
    <property type="entry name" value="HTH_LUXR"/>
    <property type="match status" value="1"/>
</dbReference>
<dbReference type="Pfam" id="PF25873">
    <property type="entry name" value="WHD_MalT"/>
    <property type="match status" value="1"/>
</dbReference>
<dbReference type="PROSITE" id="PS00622">
    <property type="entry name" value="HTH_LUXR_1"/>
    <property type="match status" value="1"/>
</dbReference>
<dbReference type="SMART" id="SM00028">
    <property type="entry name" value="TPR"/>
    <property type="match status" value="3"/>
</dbReference>
<dbReference type="Pfam" id="PF17874">
    <property type="entry name" value="TPR_MalT"/>
    <property type="match status" value="1"/>
</dbReference>
<dbReference type="Pfam" id="PF00196">
    <property type="entry name" value="GerE"/>
    <property type="match status" value="1"/>
</dbReference>
<name>A0ABU9VT62_9CLOT</name>
<sequence length="900" mass="101478">MLNTKARTTLPPPRPKLVNRRRLVSLLNEGLLAGRRATLISAPAGYGKSVLASEWVRSIQTNSEGLQVFWLSLESSDDNPGRFLAYLSAAFLNQPLTIASINRDSDFNSPIPEHVEQLLHSMLFSLSEWENQSGNGLFIVLDDYHRIHSPFIHQIVQYLIDHSPPCLHILLVTREDPPLSIPRLRAHGEITEIRLRDLAFDIPEATEFITSIMGTTIRPEWVADLFERTEGWAVGLQLAALSLRQCSDIGAFINHFKGSHRYLVDYLIEEVIKSQPSEIRHFLKQTSVLKSFNHELCTEMAEQKRSQDILRQLEKSNLFLIALDEQKEWYRYHHLFADCLRKQLSKEEKNRLYRIAANWSEKRGYLADAVEYALASEDHNVAADTIERVLKNPLIWSRGYVSLLESWLIKLPPDFIGCRPDLQIMASRVLFLSGKLEESAFLLDRGEVMLQEFPLQDEIFQKSLSAQIHIYRAALLAMNGKVVDGLRLIDPAMSELSPDLIHIKARGYDTLGLIYELAGNFEESYHFYLKASDFAGRAGVLYLAINALCEAASVRLAQGKMGEAKQTCFQALELAGDEKHIIPPAGLAWAVLGEIAREENDLKEAKHCLDKAAELAGKGGIVDDLRHVYFYQTQLQMSRQDFGMMTEHLGILVGILESYRVQRLSIRAGAIKARVALLKGHLQKAVSWASQFQSFLNSSSVQYLIDYELLTMIRVKMAVNQYLESSQLAGELIDQCRAGNRNKTLLEALMLHTIACWYRGDKEGLMNSFHDALLIAEAEGYVRSFTDEGLILKQIFEYALPLLKEPSLKAYGKSLFNTFSAEPPAIDVSGLLSEQEARILQLIASGLSNQEIAKKLFISLGTVKWHAHNIYEKLGVSSRTQAVVRGRELKVITGIGGHKP</sequence>
<proteinExistence type="predicted"/>
<dbReference type="PANTHER" id="PTHR44688">
    <property type="entry name" value="DNA-BINDING TRANSCRIPTIONAL ACTIVATOR DEVR_DOSR"/>
    <property type="match status" value="1"/>
</dbReference>
<keyword evidence="6" id="KW-1185">Reference proteome</keyword>
<dbReference type="Proteomes" id="UP001407405">
    <property type="component" value="Unassembled WGS sequence"/>
</dbReference>
<dbReference type="InterPro" id="IPR041617">
    <property type="entry name" value="TPR_MalT"/>
</dbReference>
<protein>
    <submittedName>
        <fullName evidence="5">LuxR C-terminal-related transcriptional regulator</fullName>
    </submittedName>
</protein>
<dbReference type="Gene3D" id="3.40.50.300">
    <property type="entry name" value="P-loop containing nucleotide triphosphate hydrolases"/>
    <property type="match status" value="1"/>
</dbReference>
<dbReference type="SUPFAM" id="SSF48452">
    <property type="entry name" value="TPR-like"/>
    <property type="match status" value="1"/>
</dbReference>
<dbReference type="InterPro" id="IPR036388">
    <property type="entry name" value="WH-like_DNA-bd_sf"/>
</dbReference>
<dbReference type="CDD" id="cd06170">
    <property type="entry name" value="LuxR_C_like"/>
    <property type="match status" value="1"/>
</dbReference>
<dbReference type="InterPro" id="IPR027417">
    <property type="entry name" value="P-loop_NTPase"/>
</dbReference>
<dbReference type="InterPro" id="IPR016032">
    <property type="entry name" value="Sig_transdc_resp-reg_C-effctor"/>
</dbReference>
<dbReference type="EMBL" id="JBCITM010000006">
    <property type="protein sequence ID" value="MEN1760363.1"/>
    <property type="molecule type" value="Genomic_DNA"/>
</dbReference>
<dbReference type="InterPro" id="IPR000792">
    <property type="entry name" value="Tscrpt_reg_LuxR_C"/>
</dbReference>
<dbReference type="PRINTS" id="PR00038">
    <property type="entry name" value="HTHLUXR"/>
</dbReference>
<gene>
    <name evidence="5" type="ORF">AAIG11_07760</name>
</gene>
<dbReference type="InterPro" id="IPR059106">
    <property type="entry name" value="WHD_MalT"/>
</dbReference>
<dbReference type="SUPFAM" id="SSF46894">
    <property type="entry name" value="C-terminal effector domain of the bipartite response regulators"/>
    <property type="match status" value="1"/>
</dbReference>
<reference evidence="5 6" key="1">
    <citation type="submission" date="2024-04" db="EMBL/GenBank/DDBJ databases">
        <title>Genome sequencing and metabolic network reconstruction of aminoacids and betaine degradation by Anoxynatronum sibiricum.</title>
        <authorList>
            <person name="Detkova E.N."/>
            <person name="Boltjanskaja Y.V."/>
            <person name="Mardanov A.V."/>
            <person name="Kevbrin V."/>
        </authorList>
    </citation>
    <scope>NUCLEOTIDE SEQUENCE [LARGE SCALE GENOMIC DNA]</scope>
    <source>
        <strain evidence="5 6">Z-7981</strain>
    </source>
</reference>
<keyword evidence="1" id="KW-0805">Transcription regulation</keyword>
<comment type="caution">
    <text evidence="5">The sequence shown here is derived from an EMBL/GenBank/DDBJ whole genome shotgun (WGS) entry which is preliminary data.</text>
</comment>
<dbReference type="Gene3D" id="1.25.40.10">
    <property type="entry name" value="Tetratricopeptide repeat domain"/>
    <property type="match status" value="1"/>
</dbReference>
<evidence type="ECO:0000259" key="4">
    <source>
        <dbReference type="PROSITE" id="PS50043"/>
    </source>
</evidence>
<evidence type="ECO:0000313" key="6">
    <source>
        <dbReference type="Proteomes" id="UP001407405"/>
    </source>
</evidence>
<keyword evidence="2" id="KW-0238">DNA-binding</keyword>
<evidence type="ECO:0000313" key="5">
    <source>
        <dbReference type="EMBL" id="MEN1760363.1"/>
    </source>
</evidence>
<organism evidence="5 6">
    <name type="scientific">Anoxynatronum sibiricum</name>
    <dbReference type="NCBI Taxonomy" id="210623"/>
    <lineage>
        <taxon>Bacteria</taxon>
        <taxon>Bacillati</taxon>
        <taxon>Bacillota</taxon>
        <taxon>Clostridia</taxon>
        <taxon>Eubacteriales</taxon>
        <taxon>Clostridiaceae</taxon>
        <taxon>Anoxynatronum</taxon>
    </lineage>
</organism>
<dbReference type="PANTHER" id="PTHR44688:SF25">
    <property type="entry name" value="HTH LUXR-TYPE DOMAIN-CONTAINING PROTEIN"/>
    <property type="match status" value="1"/>
</dbReference>
<dbReference type="InterPro" id="IPR019734">
    <property type="entry name" value="TPR_rpt"/>
</dbReference>
<dbReference type="InterPro" id="IPR011990">
    <property type="entry name" value="TPR-like_helical_dom_sf"/>
</dbReference>
<dbReference type="PROSITE" id="PS50043">
    <property type="entry name" value="HTH_LUXR_2"/>
    <property type="match status" value="1"/>
</dbReference>
<evidence type="ECO:0000256" key="2">
    <source>
        <dbReference type="ARBA" id="ARBA00023125"/>
    </source>
</evidence>
<keyword evidence="3" id="KW-0804">Transcription</keyword>
<dbReference type="RefSeq" id="WP_343185684.1">
    <property type="nucleotide sequence ID" value="NZ_JBCITM010000006.1"/>
</dbReference>
<evidence type="ECO:0000256" key="3">
    <source>
        <dbReference type="ARBA" id="ARBA00023163"/>
    </source>
</evidence>
<accession>A0ABU9VT62</accession>
<evidence type="ECO:0000256" key="1">
    <source>
        <dbReference type="ARBA" id="ARBA00023015"/>
    </source>
</evidence>